<evidence type="ECO:0000259" key="6">
    <source>
        <dbReference type="Pfam" id="PF13086"/>
    </source>
</evidence>
<dbReference type="GO" id="GO:0005737">
    <property type="term" value="C:cytoplasm"/>
    <property type="evidence" value="ECO:0007669"/>
    <property type="project" value="UniProtKB-SubCell"/>
</dbReference>
<keyword evidence="9" id="KW-0378">Hydrolase</keyword>
<evidence type="ECO:0000259" key="8">
    <source>
        <dbReference type="Pfam" id="PF21634"/>
    </source>
</evidence>
<dbReference type="PANTHER" id="PTHR45418:SF5">
    <property type="entry name" value="BRCA2-INTERACTING PROTEIN-LIKE-RELATED"/>
    <property type="match status" value="1"/>
</dbReference>
<dbReference type="PANTHER" id="PTHR45418">
    <property type="entry name" value="CANCER/TESTIS ANTIGEN 55"/>
    <property type="match status" value="1"/>
</dbReference>
<dbReference type="InterPro" id="IPR041679">
    <property type="entry name" value="DNA2/NAM7-like_C"/>
</dbReference>
<dbReference type="InterPro" id="IPR049080">
    <property type="entry name" value="MOV-10-like_beta-barrel"/>
</dbReference>
<sequence>MSRFFSNIFNWICRKPDIPEINPNIIFERNISSDNDFWISCILDPTLDIKYINGFVTKILDTDMCLINNQYHYKPKTEKEIRDFPSLELNCPVRVSLYRKKNSNEWIVASCFSSNKEGDHHQPAKIIPNPVVGVELNDNTTINGQWLNTNEVNKNITNEKNDIQDVMTVQVLGEMPKVVDLEQELIIQILFRNNSYVKEQKLFDYQTMQGKRVQLSIINKQNTPVTIGVQSQCIFDITLKGRYLGRSIEKVEFNFIDIIYKVGVNIDVTDSRIIIPQNPNAYVKHEVDMKRILELQNEHLIPGVLIGKKVQFPYRQIGQWNIPPQLTKCYWTDNGKFNTNVSTEVKEQIEKLYPAAFQTLTYQNYKAKFHTLLFMEEIEGTMALQKYAKDRIHFETNGEFLSLKMSDLSEQRPSLIPGDRAVVTDVPNCTKRLGDKERYEGIIHKVLANEIWLKFDAEFHNKCGHWDYSVNFFSSRIIHRKQHDVLNEVWKNSHLGESFLFPYKSELEYKPPRLYIMEDNEMNENTSNADNLKENNTLSSKLNIIKELKWFNENLNFEQKTAVINILKGEARPMPYLIYGPPGTGKTITLTESIIQVYKEFSKSKLLICAPTNSAVDILMGKLIGSELFNITILKRLIGYTHLYSSSYNMDYDKYCFLPELESSCHVPQDPDSKLIRKNDILKLRIVVTTEGTAGLLYTMGLKKGIFSHIFIDEAGQSTEPESLLPLSFLDPCQGQVVLAGDPKQLGPVIMSRLVKTAGLGQSMLARLINFPSYMRDPVCFQEYNGFNPKVITHLVQNYRSLPEIVNNFSKLFYNSFLVATKLEPDSSERKLLSDLSENHHWNIGCDGPIIVHGIMGENNQDPYSPSWFNPHEAFQVLLYVTRLIKVGISTNEIGIITPYSAQVNKINELLRMYHSDINLPRVGTVEMFQGQEKTIVIISMVRSKCSLGNEKDTKFNIGFLNTKTRTNVALSRAKALLIIIANPLTMNMSTEWKYVLSNAVKSKNYVGCNIPNKKLQSELIIN</sequence>
<dbReference type="CDD" id="cd18808">
    <property type="entry name" value="SF1_C_Upf1"/>
    <property type="match status" value="1"/>
</dbReference>
<evidence type="ECO:0000259" key="7">
    <source>
        <dbReference type="Pfam" id="PF13087"/>
    </source>
</evidence>
<evidence type="ECO:0000313" key="9">
    <source>
        <dbReference type="EMBL" id="VVC46259.1"/>
    </source>
</evidence>
<feature type="domain" description="DNA2/NAM7 helicase-like C-terminal" evidence="7">
    <location>
        <begin position="782"/>
        <end position="983"/>
    </location>
</feature>
<feature type="domain" description="DNA2/NAM7 helicase helicase" evidence="6">
    <location>
        <begin position="681"/>
        <end position="753"/>
    </location>
</feature>
<dbReference type="Pfam" id="PF13086">
    <property type="entry name" value="AAA_11"/>
    <property type="match status" value="2"/>
</dbReference>
<dbReference type="SUPFAM" id="SSF52540">
    <property type="entry name" value="P-loop containing nucleoside triphosphate hydrolases"/>
    <property type="match status" value="1"/>
</dbReference>
<dbReference type="InterPro" id="IPR047187">
    <property type="entry name" value="SF1_C_Upf1"/>
</dbReference>
<dbReference type="OrthoDB" id="6513042at2759"/>
<dbReference type="AlphaFoldDB" id="A0A5E4NQW7"/>
<dbReference type="GO" id="GO:0005524">
    <property type="term" value="F:ATP binding"/>
    <property type="evidence" value="ECO:0007669"/>
    <property type="project" value="UniProtKB-KW"/>
</dbReference>
<dbReference type="GO" id="GO:0003724">
    <property type="term" value="F:RNA helicase activity"/>
    <property type="evidence" value="ECO:0007669"/>
    <property type="project" value="UniProtKB-EC"/>
</dbReference>
<proteinExistence type="inferred from homology"/>
<dbReference type="InterPro" id="IPR041677">
    <property type="entry name" value="DNA2/NAM7_AAA_11"/>
</dbReference>
<evidence type="ECO:0000256" key="1">
    <source>
        <dbReference type="ARBA" id="ARBA00004496"/>
    </source>
</evidence>
<evidence type="ECO:0000313" key="10">
    <source>
        <dbReference type="Proteomes" id="UP000325440"/>
    </source>
</evidence>
<keyword evidence="4" id="KW-0963">Cytoplasm</keyword>
<dbReference type="Pfam" id="PF21634">
    <property type="entry name" value="MOV-10_beta-barrel"/>
    <property type="match status" value="1"/>
</dbReference>
<evidence type="ECO:0000256" key="4">
    <source>
        <dbReference type="ARBA" id="ARBA00022490"/>
    </source>
</evidence>
<comment type="similarity">
    <text evidence="2">Belongs to the DNA2/NAM7 helicase family. SDE3 subfamily.</text>
</comment>
<evidence type="ECO:0000256" key="3">
    <source>
        <dbReference type="ARBA" id="ARBA00012552"/>
    </source>
</evidence>
<dbReference type="Pfam" id="PF13087">
    <property type="entry name" value="AAA_12"/>
    <property type="match status" value="1"/>
</dbReference>
<reference evidence="9 10" key="1">
    <citation type="submission" date="2019-08" db="EMBL/GenBank/DDBJ databases">
        <authorList>
            <person name="Alioto T."/>
            <person name="Alioto T."/>
            <person name="Gomez Garrido J."/>
        </authorList>
    </citation>
    <scope>NUCLEOTIDE SEQUENCE [LARGE SCALE GENOMIC DNA]</scope>
</reference>
<dbReference type="EMBL" id="CABPRJ010002455">
    <property type="protein sequence ID" value="VVC46259.1"/>
    <property type="molecule type" value="Genomic_DNA"/>
</dbReference>
<keyword evidence="10" id="KW-1185">Reference proteome</keyword>
<protein>
    <recommendedName>
        <fullName evidence="3">RNA helicase</fullName>
        <ecNumber evidence="3">3.6.4.13</ecNumber>
    </recommendedName>
</protein>
<feature type="domain" description="DNA2/NAM7 helicase helicase" evidence="6">
    <location>
        <begin position="555"/>
        <end position="625"/>
    </location>
</feature>
<organism evidence="9 10">
    <name type="scientific">Cinara cedri</name>
    <dbReference type="NCBI Taxonomy" id="506608"/>
    <lineage>
        <taxon>Eukaryota</taxon>
        <taxon>Metazoa</taxon>
        <taxon>Ecdysozoa</taxon>
        <taxon>Arthropoda</taxon>
        <taxon>Hexapoda</taxon>
        <taxon>Insecta</taxon>
        <taxon>Pterygota</taxon>
        <taxon>Neoptera</taxon>
        <taxon>Paraneoptera</taxon>
        <taxon>Hemiptera</taxon>
        <taxon>Sternorrhyncha</taxon>
        <taxon>Aphidomorpha</taxon>
        <taxon>Aphidoidea</taxon>
        <taxon>Aphididae</taxon>
        <taxon>Lachninae</taxon>
        <taxon>Cinara</taxon>
    </lineage>
</organism>
<dbReference type="GO" id="GO:0016787">
    <property type="term" value="F:hydrolase activity"/>
    <property type="evidence" value="ECO:0007669"/>
    <property type="project" value="UniProtKB-KW"/>
</dbReference>
<dbReference type="InterPro" id="IPR027417">
    <property type="entry name" value="P-loop_NTPase"/>
</dbReference>
<comment type="catalytic activity">
    <reaction evidence="5">
        <text>ATP + H2O = ADP + phosphate + H(+)</text>
        <dbReference type="Rhea" id="RHEA:13065"/>
        <dbReference type="ChEBI" id="CHEBI:15377"/>
        <dbReference type="ChEBI" id="CHEBI:15378"/>
        <dbReference type="ChEBI" id="CHEBI:30616"/>
        <dbReference type="ChEBI" id="CHEBI:43474"/>
        <dbReference type="ChEBI" id="CHEBI:456216"/>
        <dbReference type="EC" id="3.6.4.13"/>
    </reaction>
</comment>
<dbReference type="Proteomes" id="UP000325440">
    <property type="component" value="Unassembled WGS sequence"/>
</dbReference>
<comment type="subcellular location">
    <subcellularLocation>
        <location evidence="1">Cytoplasm</location>
    </subcellularLocation>
</comment>
<gene>
    <name evidence="9" type="ORF">CINCED_3A014634</name>
</gene>
<evidence type="ECO:0000256" key="2">
    <source>
        <dbReference type="ARBA" id="ARBA00005601"/>
    </source>
</evidence>
<accession>A0A5E4NQW7</accession>
<dbReference type="Gene3D" id="3.40.50.300">
    <property type="entry name" value="P-loop containing nucleotide triphosphate hydrolases"/>
    <property type="match status" value="2"/>
</dbReference>
<feature type="domain" description="Helicase MOV-10-like beta-barrel" evidence="8">
    <location>
        <begin position="395"/>
        <end position="472"/>
    </location>
</feature>
<dbReference type="EC" id="3.6.4.13" evidence="3"/>
<evidence type="ECO:0000256" key="5">
    <source>
        <dbReference type="ARBA" id="ARBA00047984"/>
    </source>
</evidence>
<name>A0A5E4NQW7_9HEMI</name>